<protein>
    <recommendedName>
        <fullName evidence="3">Ferric iron reductase protein FhuF, involved in iron transport</fullName>
    </recommendedName>
</protein>
<keyword evidence="2" id="KW-1185">Reference proteome</keyword>
<name>A0A9X3RE24_9BACL</name>
<dbReference type="AlphaFoldDB" id="A0A9X3RE24"/>
<sequence>MTTLTNDQIRQLNMYSTYITPPAHPLFTRKQMENIDFLAVVQTITGISNKTVAASYLMRRFGMFVSTQFVMLATYDELWMGQHEDLMFAANVEYGVKGISMYIDKNDYCDVENLPREAIIQKILNEHIYSLILEIRKHSSVSPLTLWENVFGFLLWHYAVLLGNPATEKQARIDFEILKSPTVWQGISRHSLFQVYLKNLEPAQLLNSPVRTTCCFSKDVPGLQKCGFCPL</sequence>
<comment type="caution">
    <text evidence="1">The sequence shown here is derived from an EMBL/GenBank/DDBJ whole genome shotgun (WGS) entry which is preliminary data.</text>
</comment>
<organism evidence="1 2">
    <name type="scientific">Paenisporosarcina quisquiliarum</name>
    <dbReference type="NCBI Taxonomy" id="365346"/>
    <lineage>
        <taxon>Bacteria</taxon>
        <taxon>Bacillati</taxon>
        <taxon>Bacillota</taxon>
        <taxon>Bacilli</taxon>
        <taxon>Bacillales</taxon>
        <taxon>Caryophanaceae</taxon>
        <taxon>Paenisporosarcina</taxon>
    </lineage>
</organism>
<evidence type="ECO:0000313" key="1">
    <source>
        <dbReference type="EMBL" id="MCZ8538156.1"/>
    </source>
</evidence>
<accession>A0A9X3RE24</accession>
<gene>
    <name evidence="1" type="ORF">M9R32_13245</name>
</gene>
<proteinExistence type="predicted"/>
<dbReference type="RefSeq" id="WP_269927229.1">
    <property type="nucleotide sequence ID" value="NZ_JAMKBJ010000013.1"/>
</dbReference>
<evidence type="ECO:0000313" key="2">
    <source>
        <dbReference type="Proteomes" id="UP001152173"/>
    </source>
</evidence>
<dbReference type="Proteomes" id="UP001152173">
    <property type="component" value="Unassembled WGS sequence"/>
</dbReference>
<dbReference type="EMBL" id="JAMKBJ010000013">
    <property type="protein sequence ID" value="MCZ8538156.1"/>
    <property type="molecule type" value="Genomic_DNA"/>
</dbReference>
<reference evidence="1" key="1">
    <citation type="submission" date="2022-05" db="EMBL/GenBank/DDBJ databases">
        <authorList>
            <person name="Colautti A."/>
            <person name="Iacumin L."/>
        </authorList>
    </citation>
    <scope>NUCLEOTIDE SEQUENCE</scope>
    <source>
        <strain evidence="1">SK 55</strain>
    </source>
</reference>
<evidence type="ECO:0008006" key="3">
    <source>
        <dbReference type="Google" id="ProtNLM"/>
    </source>
</evidence>